<keyword evidence="4" id="KW-1185">Reference proteome</keyword>
<dbReference type="eggNOG" id="ENOG502QSPS">
    <property type="taxonomic scope" value="Eukaryota"/>
</dbReference>
<dbReference type="STRING" id="559304.G8YBL7"/>
<dbReference type="Proteomes" id="UP000005222">
    <property type="component" value="Chromosome J"/>
</dbReference>
<dbReference type="OrthoDB" id="4158994at2759"/>
<evidence type="ECO:0000313" key="4">
    <source>
        <dbReference type="Proteomes" id="UP000005222"/>
    </source>
</evidence>
<dbReference type="AlphaFoldDB" id="G8YBL7"/>
<feature type="coiled-coil region" evidence="1">
    <location>
        <begin position="669"/>
        <end position="755"/>
    </location>
</feature>
<keyword evidence="1" id="KW-0175">Coiled coil</keyword>
<evidence type="ECO:0000256" key="1">
    <source>
        <dbReference type="SAM" id="Coils"/>
    </source>
</evidence>
<evidence type="ECO:0000313" key="3">
    <source>
        <dbReference type="EMBL" id="CCE82348.1"/>
    </source>
</evidence>
<evidence type="ECO:0000256" key="2">
    <source>
        <dbReference type="SAM" id="Phobius"/>
    </source>
</evidence>
<feature type="transmembrane region" description="Helical" evidence="2">
    <location>
        <begin position="32"/>
        <end position="56"/>
    </location>
</feature>
<keyword evidence="2" id="KW-1133">Transmembrane helix</keyword>
<sequence>MIESASATGVQKLTNSGPNQRTAIPLPLRRDVIALLFILLALPQSVLCLVMGAYLIHEKQSLSSCSSFFNRLNSIRVRDVRDRHERQNAFRREMWLLVRILFDIVQNMSLGTITTIAVILMTPSRLGKYLVLLANSVVASEIIGLLDSNHHGISNNLFSTMKNYEVVDSEHHSGRDSADGRFSSTSLWDICISFSVVLYLNHMIRVLSSDIDLQSFSQIRSSVSYWVHVFYASPDIIFKSEFFKIIPTLFFNPSYPFLLTKHILKNSKYFVEASMIDEFFDRDETNASSLAHIGSIKSAFYLCSQLKFRRAACVFVSESFYLISQIFSILCTLLSIRIVLCAGFPIIQNSFSKKNQADALEDLSLFGSSINIEEYKELKIKDAGSLSNNSIPVVSIQDNAHEVLPSSETATSELTTIEIPNTLPDVSSSSYSLKRLKDSTIAKENFKQFCNFLARSPATKKEDNLFLKPMKAIGPSTALVHHQPVNRSGGFTSRGNSVSTVVRDTKVDIHRPLWQYLAAQKIIWKNPLLFAGRDEKIPNNDDNQVVRRSKVYEPMFAIIYIDDSKVIFRILDEALSRRITSDEHIEELCVSINGVNWIFMDIYKSKETTGSYLCIYGLTPLYQYDILVFESGISCNLLFRVKINTVSSSETILSKSQETTTSMTLKFSLQATLENIETFKSKLRRLKKEENRRIAEVKKDIALVKGKTLKYSNKKIRNGRASGKLKGLQHSVSQLENEVNELKSKLFDLEEANKNDVKLYQEREERLNDQIKMLEAFVDENERYVGEYRSKSKKIEQEEQQLLIRKDKTIQKELLRKEEMSKLANDLKNLKKIHIIGKILKRNKKLQDRFSLIIPNIEQNTLNLKKIASYLQNDLEL</sequence>
<name>G8YBL7_PICSO</name>
<accession>G8YBL7</accession>
<dbReference type="InParanoid" id="G8YBL7"/>
<feature type="transmembrane region" description="Helical" evidence="2">
    <location>
        <begin position="96"/>
        <end position="120"/>
    </location>
</feature>
<protein>
    <submittedName>
        <fullName evidence="3">Piso0_002070 protein</fullName>
    </submittedName>
</protein>
<organism evidence="3 4">
    <name type="scientific">Pichia sorbitophila (strain ATCC MYA-4447 / BCRC 22081 / CBS 7064 / NBRC 10061 / NRRL Y-12695)</name>
    <name type="common">Hybrid yeast</name>
    <dbReference type="NCBI Taxonomy" id="559304"/>
    <lineage>
        <taxon>Eukaryota</taxon>
        <taxon>Fungi</taxon>
        <taxon>Dikarya</taxon>
        <taxon>Ascomycota</taxon>
        <taxon>Saccharomycotina</taxon>
        <taxon>Pichiomycetes</taxon>
        <taxon>Debaryomycetaceae</taxon>
        <taxon>Millerozyma</taxon>
    </lineage>
</organism>
<dbReference type="HOGENOM" id="CLU_346151_0_0_1"/>
<keyword evidence="2" id="KW-0472">Membrane</keyword>
<gene>
    <name evidence="3" type="primary">Piso0_002070</name>
    <name evidence="3" type="ORF">GNLVRS01_PISO0J04013g</name>
</gene>
<proteinExistence type="predicted"/>
<dbReference type="EMBL" id="FO082050">
    <property type="protein sequence ID" value="CCE82348.1"/>
    <property type="molecule type" value="Genomic_DNA"/>
</dbReference>
<keyword evidence="2" id="KW-0812">Transmembrane</keyword>
<reference evidence="3 4" key="1">
    <citation type="journal article" date="2012" name="G3 (Bethesda)">
        <title>Pichia sorbitophila, an interspecies yeast hybrid reveals early steps of genome resolution following polyploidization.</title>
        <authorList>
            <person name="Leh Louis V."/>
            <person name="Despons L."/>
            <person name="Friedrich A."/>
            <person name="Martin T."/>
            <person name="Durrens P."/>
            <person name="Casaregola S."/>
            <person name="Neuveglise C."/>
            <person name="Fairhead C."/>
            <person name="Marck C."/>
            <person name="Cruz J.A."/>
            <person name="Straub M.L."/>
            <person name="Kugler V."/>
            <person name="Sacerdot C."/>
            <person name="Uzunov Z."/>
            <person name="Thierry A."/>
            <person name="Weiss S."/>
            <person name="Bleykasten C."/>
            <person name="De Montigny J."/>
            <person name="Jacques N."/>
            <person name="Jung P."/>
            <person name="Lemaire M."/>
            <person name="Mallet S."/>
            <person name="Morel G."/>
            <person name="Richard G.F."/>
            <person name="Sarkar A."/>
            <person name="Savel G."/>
            <person name="Schacherer J."/>
            <person name="Seret M.L."/>
            <person name="Talla E."/>
            <person name="Samson G."/>
            <person name="Jubin C."/>
            <person name="Poulain J."/>
            <person name="Vacherie B."/>
            <person name="Barbe V."/>
            <person name="Pelletier E."/>
            <person name="Sherman D.J."/>
            <person name="Westhof E."/>
            <person name="Weissenbach J."/>
            <person name="Baret P.V."/>
            <person name="Wincker P."/>
            <person name="Gaillardin C."/>
            <person name="Dujon B."/>
            <person name="Souciet J.L."/>
        </authorList>
    </citation>
    <scope>NUCLEOTIDE SEQUENCE [LARGE SCALE GENOMIC DNA]</scope>
    <source>
        <strain evidence="4">ATCC MYA-4447 / BCRC 22081 / CBS 7064 / NBRC 10061 / NRRL Y-12695</strain>
    </source>
</reference>